<feature type="domain" description="PBZ-type" evidence="13">
    <location>
        <begin position="4"/>
        <end position="28"/>
    </location>
</feature>
<dbReference type="Pfam" id="PF10283">
    <property type="entry name" value="zf-CCHH"/>
    <property type="match status" value="1"/>
</dbReference>
<comment type="subcellular location">
    <subcellularLocation>
        <location evidence="1">Nucleus</location>
    </subcellularLocation>
</comment>
<keyword evidence="5" id="KW-0378">Hydrolase</keyword>
<dbReference type="EMBL" id="JAAOIC020000044">
    <property type="protein sequence ID" value="KAG8038222.1"/>
    <property type="molecule type" value="Genomic_DNA"/>
</dbReference>
<evidence type="ECO:0000259" key="13">
    <source>
        <dbReference type="Pfam" id="PF10283"/>
    </source>
</evidence>
<feature type="compositionally biased region" description="Low complexity" evidence="12">
    <location>
        <begin position="85"/>
        <end position="94"/>
    </location>
</feature>
<reference evidence="14" key="1">
    <citation type="submission" date="2020-03" db="EMBL/GenBank/DDBJ databases">
        <authorList>
            <person name="Chebbi M.A."/>
            <person name="Drezen J.M."/>
        </authorList>
    </citation>
    <scope>NUCLEOTIDE SEQUENCE</scope>
    <source>
        <tissue evidence="14">Whole body</tissue>
    </source>
</reference>
<evidence type="ECO:0000256" key="7">
    <source>
        <dbReference type="ARBA" id="ARBA00023204"/>
    </source>
</evidence>
<evidence type="ECO:0000256" key="2">
    <source>
        <dbReference type="ARBA" id="ARBA00010205"/>
    </source>
</evidence>
<evidence type="ECO:0000256" key="6">
    <source>
        <dbReference type="ARBA" id="ARBA00022839"/>
    </source>
</evidence>
<dbReference type="GO" id="GO:0017005">
    <property type="term" value="F:3'-tyrosyl-DNA phosphodiesterase activity"/>
    <property type="evidence" value="ECO:0007669"/>
    <property type="project" value="TreeGrafter"/>
</dbReference>
<keyword evidence="3" id="KW-0540">Nuclease</keyword>
<keyword evidence="6" id="KW-0269">Exonuclease</keyword>
<dbReference type="OrthoDB" id="47785at2759"/>
<evidence type="ECO:0000313" key="15">
    <source>
        <dbReference type="Proteomes" id="UP000729913"/>
    </source>
</evidence>
<protein>
    <recommendedName>
        <fullName evidence="13">PBZ-type domain-containing protein</fullName>
    </recommendedName>
</protein>
<comment type="caution">
    <text evidence="14">The sequence shown here is derived from an EMBL/GenBank/DDBJ whole genome shotgun (WGS) entry which is preliminary data.</text>
</comment>
<feature type="site" description="Interaction with DNA" evidence="11">
    <location>
        <position position="504"/>
    </location>
</feature>
<dbReference type="GO" id="GO:0003690">
    <property type="term" value="F:double-stranded DNA binding"/>
    <property type="evidence" value="ECO:0007669"/>
    <property type="project" value="TreeGrafter"/>
</dbReference>
<feature type="compositionally biased region" description="Basic and acidic residues" evidence="12">
    <location>
        <begin position="96"/>
        <end position="105"/>
    </location>
</feature>
<dbReference type="PANTHER" id="PTHR12415:SF0">
    <property type="entry name" value="TYROSYL-DNA PHOSPHODIESTERASE 1"/>
    <property type="match status" value="1"/>
</dbReference>
<reference evidence="14" key="2">
    <citation type="submission" date="2021-04" db="EMBL/GenBank/DDBJ databases">
        <title>Genome-wide patterns of bracovirus chromosomal integration into multiple host tissues during parasitism.</title>
        <authorList>
            <person name="Chebbi M.A.C."/>
        </authorList>
    </citation>
    <scope>NUCLEOTIDE SEQUENCE</scope>
    <source>
        <tissue evidence="14">Whole body</tissue>
    </source>
</reference>
<feature type="active site" description="Nucleophile" evidence="9">
    <location>
        <position position="249"/>
    </location>
</feature>
<name>A0A8J5URS5_9HYME</name>
<feature type="region of interest" description="Disordered" evidence="12">
    <location>
        <begin position="72"/>
        <end position="105"/>
    </location>
</feature>
<keyword evidence="7" id="KW-0234">DNA repair</keyword>
<feature type="active site" description="Proton donor/acceptor" evidence="9">
    <location>
        <position position="479"/>
    </location>
</feature>
<evidence type="ECO:0000256" key="11">
    <source>
        <dbReference type="PIRSR" id="PIRSR610347-3"/>
    </source>
</evidence>
<dbReference type="AlphaFoldDB" id="A0A8J5URS5"/>
<evidence type="ECO:0000256" key="8">
    <source>
        <dbReference type="ARBA" id="ARBA00023242"/>
    </source>
</evidence>
<gene>
    <name evidence="14" type="ORF">G9C98_006549</name>
</gene>
<keyword evidence="4" id="KW-0227">DNA damage</keyword>
<dbReference type="PANTHER" id="PTHR12415">
    <property type="entry name" value="TYROSYL-DNA PHOSPHODIESTERASE 1"/>
    <property type="match status" value="1"/>
</dbReference>
<dbReference type="InterPro" id="IPR010347">
    <property type="entry name" value="Tdp1"/>
</dbReference>
<dbReference type="GO" id="GO:0005634">
    <property type="term" value="C:nucleus"/>
    <property type="evidence" value="ECO:0007669"/>
    <property type="project" value="UniProtKB-SubCell"/>
</dbReference>
<keyword evidence="15" id="KW-1185">Reference proteome</keyword>
<dbReference type="GO" id="GO:0004527">
    <property type="term" value="F:exonuclease activity"/>
    <property type="evidence" value="ECO:0007669"/>
    <property type="project" value="UniProtKB-KW"/>
</dbReference>
<dbReference type="Proteomes" id="UP000729913">
    <property type="component" value="Unassembled WGS sequence"/>
</dbReference>
<evidence type="ECO:0000256" key="1">
    <source>
        <dbReference type="ARBA" id="ARBA00004123"/>
    </source>
</evidence>
<evidence type="ECO:0000256" key="5">
    <source>
        <dbReference type="ARBA" id="ARBA00022801"/>
    </source>
</evidence>
<accession>A0A8J5URS5</accession>
<evidence type="ECO:0000256" key="9">
    <source>
        <dbReference type="PIRSR" id="PIRSR610347-1"/>
    </source>
</evidence>
<dbReference type="Pfam" id="PF06087">
    <property type="entry name" value="Tyr-DNA_phospho"/>
    <property type="match status" value="1"/>
</dbReference>
<keyword evidence="8" id="KW-0539">Nucleus</keyword>
<dbReference type="InterPro" id="IPR019406">
    <property type="entry name" value="APLF_PBZ"/>
</dbReference>
<dbReference type="GO" id="GO:0006281">
    <property type="term" value="P:DNA repair"/>
    <property type="evidence" value="ECO:0007669"/>
    <property type="project" value="UniProtKB-KW"/>
</dbReference>
<organism evidence="14 15">
    <name type="scientific">Cotesia typhae</name>
    <dbReference type="NCBI Taxonomy" id="2053667"/>
    <lineage>
        <taxon>Eukaryota</taxon>
        <taxon>Metazoa</taxon>
        <taxon>Ecdysozoa</taxon>
        <taxon>Arthropoda</taxon>
        <taxon>Hexapoda</taxon>
        <taxon>Insecta</taxon>
        <taxon>Pterygota</taxon>
        <taxon>Neoptera</taxon>
        <taxon>Endopterygota</taxon>
        <taxon>Hymenoptera</taxon>
        <taxon>Apocrita</taxon>
        <taxon>Ichneumonoidea</taxon>
        <taxon>Braconidae</taxon>
        <taxon>Microgastrinae</taxon>
        <taxon>Cotesia</taxon>
    </lineage>
</organism>
<evidence type="ECO:0000256" key="3">
    <source>
        <dbReference type="ARBA" id="ARBA00022722"/>
    </source>
</evidence>
<feature type="binding site" evidence="10">
    <location>
        <position position="481"/>
    </location>
    <ligand>
        <name>substrate</name>
    </ligand>
</feature>
<evidence type="ECO:0000256" key="4">
    <source>
        <dbReference type="ARBA" id="ARBA00022763"/>
    </source>
</evidence>
<evidence type="ECO:0000256" key="12">
    <source>
        <dbReference type="SAM" id="MobiDB-lite"/>
    </source>
</evidence>
<sequence>MDSKKLCPFKEKCYRKNPIHFEEMSHPHLEKLLNGQTTGAITLPASLDFDCPDRSELLEQLKVLQVTLRRKTPIEPTTQPAKRVSSPSSSSFSSKKPKDSPKKSESIFESFNNAMDSSRLEVRNSAIKKMQDAGQQLPHLEPPGQFGMKYALSAPYHVFLACVQKVPETWSQPFSVTFPELLDISLGVIEESLHFNFMVDVSWLCLQYLFAGQKADSLIFLGSRCDDYPLPSNIKTIKIDMPTAFGTHHSKVSVLKYANGARIIISTANLYSDDWDNRTQMVWVSPHLPKLAEGSSEASGEAPTGFKRDFLDYLKFYKHSALEKWIDLLKTLDFSEVNVCFVASVPGTHKNEARNRWGLRRLGAILSEHAETLPEASQWPVVAQASSIGSLGPSYEAWLTREFIPAMASLKTENRGLRSAPNFRFIFPSLKNFRESFDMKAGCCCLPYSKKVHDKQPWLNKYLYQWKSGNKHRNRAIPHSKTYIRLAPDLKKVPWAVVTSGNLSKAAWGYGQNSTTILNYEAGVVFLPMFLINAKTIPIGEEDGKGNPAFPLPYDLPLTPYASDDGPFVMEFFNDV</sequence>
<feature type="binding site" evidence="10">
    <location>
        <position position="251"/>
    </location>
    <ligand>
        <name>substrate</name>
    </ligand>
</feature>
<evidence type="ECO:0000313" key="14">
    <source>
        <dbReference type="EMBL" id="KAG8038222.1"/>
    </source>
</evidence>
<proteinExistence type="inferred from homology"/>
<comment type="similarity">
    <text evidence="2">Belongs to the tyrosyl-DNA phosphodiesterase family.</text>
</comment>
<evidence type="ECO:0000256" key="10">
    <source>
        <dbReference type="PIRSR" id="PIRSR610347-2"/>
    </source>
</evidence>
<dbReference type="GO" id="GO:0003697">
    <property type="term" value="F:single-stranded DNA binding"/>
    <property type="evidence" value="ECO:0007669"/>
    <property type="project" value="TreeGrafter"/>
</dbReference>